<dbReference type="InterPro" id="IPR025349">
    <property type="entry name" value="DUF4253"/>
</dbReference>
<evidence type="ECO:0000313" key="3">
    <source>
        <dbReference type="Proteomes" id="UP001155241"/>
    </source>
</evidence>
<organism evidence="2 3">
    <name type="scientific">Aeoliella straminimaris</name>
    <dbReference type="NCBI Taxonomy" id="2954799"/>
    <lineage>
        <taxon>Bacteria</taxon>
        <taxon>Pseudomonadati</taxon>
        <taxon>Planctomycetota</taxon>
        <taxon>Planctomycetia</taxon>
        <taxon>Pirellulales</taxon>
        <taxon>Lacipirellulaceae</taxon>
        <taxon>Aeoliella</taxon>
    </lineage>
</organism>
<dbReference type="Proteomes" id="UP001155241">
    <property type="component" value="Unassembled WGS sequence"/>
</dbReference>
<gene>
    <name evidence="2" type="ORF">NG895_08910</name>
</gene>
<accession>A0A9X2F7Y6</accession>
<comment type="caution">
    <text evidence="2">The sequence shown here is derived from an EMBL/GenBank/DDBJ whole genome shotgun (WGS) entry which is preliminary data.</text>
</comment>
<feature type="domain" description="DUF4253" evidence="1">
    <location>
        <begin position="118"/>
        <end position="224"/>
    </location>
</feature>
<dbReference type="EMBL" id="JAMXLR010000028">
    <property type="protein sequence ID" value="MCO6044027.1"/>
    <property type="molecule type" value="Genomic_DNA"/>
</dbReference>
<proteinExistence type="predicted"/>
<evidence type="ECO:0000313" key="2">
    <source>
        <dbReference type="EMBL" id="MCO6044027.1"/>
    </source>
</evidence>
<name>A0A9X2F7Y6_9BACT</name>
<sequence length="224" mass="25620">MDYSTLEIAGAQAVELLELKRVCYSSSGMYPFLIGDSDDLTRLQLVGDFENRSPGEIIHSSAAVDLSLWMARRQEEEELYDFDPAKVLGTWPASRVVRDSITVHRDDLTNKAKPRVQMGLATIDQPWHLPAVLRFGNWNDCPDAVVHCAFLQHWQREFGAEIACASSHTLECIVSRPPLDQDAALHLAWEQFWYCENIVHEEYQTISNLAAALLGANYWYFWWD</sequence>
<dbReference type="AlphaFoldDB" id="A0A9X2F7Y6"/>
<reference evidence="2" key="1">
    <citation type="submission" date="2022-06" db="EMBL/GenBank/DDBJ databases">
        <title>Aeoliella straminimaris, a novel planctomycete from sediments.</title>
        <authorList>
            <person name="Vitorino I.R."/>
            <person name="Lage O.M."/>
        </authorList>
    </citation>
    <scope>NUCLEOTIDE SEQUENCE</scope>
    <source>
        <strain evidence="2">ICT_H6.2</strain>
    </source>
</reference>
<protein>
    <submittedName>
        <fullName evidence="2">DUF4253 domain-containing protein</fullName>
    </submittedName>
</protein>
<dbReference type="Pfam" id="PF14062">
    <property type="entry name" value="DUF4253"/>
    <property type="match status" value="1"/>
</dbReference>
<dbReference type="RefSeq" id="WP_252852133.1">
    <property type="nucleotide sequence ID" value="NZ_JAMXLR010000028.1"/>
</dbReference>
<evidence type="ECO:0000259" key="1">
    <source>
        <dbReference type="Pfam" id="PF14062"/>
    </source>
</evidence>
<keyword evidence="3" id="KW-1185">Reference proteome</keyword>